<name>A0A6A4ET97_9STRA</name>
<proteinExistence type="predicted"/>
<sequence length="374" mass="41280">MGVSTNEEKTREYQRLFTDEEPDAMEASFPGQEGTALAGQEIAVEKEEYDKELEDRLFPLDEVEFLKRVKKNAEAQMKPSIEDMAKYLNLPVEVLERTKEASPDEMSSPECWQEWFQNALESSEEAKRANRDFKAVGPGDMQDVPGAAEVVYEDFGLSKRRNNADENQQERKNKEAALVMETDVLASISVPLDCVSDAALSVSPGTTDEEIDPSVARSIARVTVYKNGELVTEGLVERTPDLEEAIKGPPMRDKVPMVAEQLNCDSILGVDALAVFGAVMKEGVATETVKTMSDERLDRPAEIVEAPKPEIPPDKGREADFSDWALILTTGYVVTYSLLSGYDLVETVCLGWFGVASVLLAANYYAMNGQGLVI</sequence>
<evidence type="ECO:0000313" key="2">
    <source>
        <dbReference type="Proteomes" id="UP000434957"/>
    </source>
</evidence>
<dbReference type="Proteomes" id="UP000434957">
    <property type="component" value="Unassembled WGS sequence"/>
</dbReference>
<accession>A0A6A4ET97</accession>
<protein>
    <submittedName>
        <fullName evidence="1">Uncharacterized protein</fullName>
    </submittedName>
</protein>
<gene>
    <name evidence="1" type="ORF">PR003_g14921</name>
</gene>
<keyword evidence="2" id="KW-1185">Reference proteome</keyword>
<evidence type="ECO:0000313" key="1">
    <source>
        <dbReference type="EMBL" id="KAE9331622.1"/>
    </source>
</evidence>
<dbReference type="EMBL" id="QXFT01001008">
    <property type="protein sequence ID" value="KAE9331622.1"/>
    <property type="molecule type" value="Genomic_DNA"/>
</dbReference>
<comment type="caution">
    <text evidence="1">The sequence shown here is derived from an EMBL/GenBank/DDBJ whole genome shotgun (WGS) entry which is preliminary data.</text>
</comment>
<organism evidence="1 2">
    <name type="scientific">Phytophthora rubi</name>
    <dbReference type="NCBI Taxonomy" id="129364"/>
    <lineage>
        <taxon>Eukaryota</taxon>
        <taxon>Sar</taxon>
        <taxon>Stramenopiles</taxon>
        <taxon>Oomycota</taxon>
        <taxon>Peronosporomycetes</taxon>
        <taxon>Peronosporales</taxon>
        <taxon>Peronosporaceae</taxon>
        <taxon>Phytophthora</taxon>
    </lineage>
</organism>
<dbReference type="AlphaFoldDB" id="A0A6A4ET97"/>
<reference evidence="1 2" key="1">
    <citation type="submission" date="2018-08" db="EMBL/GenBank/DDBJ databases">
        <title>Genomic investigation of the strawberry pathogen Phytophthora fragariae indicates pathogenicity is determined by transcriptional variation in three key races.</title>
        <authorList>
            <person name="Adams T.M."/>
            <person name="Armitage A.D."/>
            <person name="Sobczyk M.K."/>
            <person name="Bates H.J."/>
            <person name="Dunwell J.M."/>
            <person name="Nellist C.F."/>
            <person name="Harrison R.J."/>
        </authorList>
    </citation>
    <scope>NUCLEOTIDE SEQUENCE [LARGE SCALE GENOMIC DNA]</scope>
    <source>
        <strain evidence="1 2">SCRP333</strain>
    </source>
</reference>